<evidence type="ECO:0000256" key="2">
    <source>
        <dbReference type="SAM" id="Phobius"/>
    </source>
</evidence>
<dbReference type="RefSeq" id="WP_345471637.1">
    <property type="nucleotide sequence ID" value="NZ_CP125942.1"/>
</dbReference>
<evidence type="ECO:0000256" key="1">
    <source>
        <dbReference type="SAM" id="MobiDB-lite"/>
    </source>
</evidence>
<feature type="compositionally biased region" description="Basic and acidic residues" evidence="1">
    <location>
        <begin position="57"/>
        <end position="74"/>
    </location>
</feature>
<name>A0AAU6WCW1_9MICC</name>
<reference evidence="3 4" key="1">
    <citation type="submission" date="2023-05" db="EMBL/GenBank/DDBJ databases">
        <title>Glutamicibacter sp. B1, complete genome.</title>
        <authorList>
            <person name="Long Y.H."/>
            <person name="Fang T."/>
            <person name="Li X.Y."/>
        </authorList>
    </citation>
    <scope>NUCLEOTIDE SEQUENCE [LARGE SCALE GENOMIC DNA]</scope>
    <source>
        <strain evidence="3 4">B1</strain>
    </source>
</reference>
<dbReference type="Proteomes" id="UP001486888">
    <property type="component" value="Chromosome"/>
</dbReference>
<sequence length="74" mass="8109">MILGHLVILPRGILLPESILLTPWFGILASFVAINTVLYLVLSLSKILPVLRLGGSKGRERRSETRNIDPDASS</sequence>
<keyword evidence="4" id="KW-1185">Reference proteome</keyword>
<gene>
    <name evidence="3" type="ORF">QMQ05_15955</name>
</gene>
<protein>
    <recommendedName>
        <fullName evidence="5">Acyltransferase 3 domain-containing protein</fullName>
    </recommendedName>
</protein>
<organism evidence="3 4">
    <name type="scientific">Glutamicibacter ectropisis</name>
    <dbReference type="NCBI Taxonomy" id="3046593"/>
    <lineage>
        <taxon>Bacteria</taxon>
        <taxon>Bacillati</taxon>
        <taxon>Actinomycetota</taxon>
        <taxon>Actinomycetes</taxon>
        <taxon>Micrococcales</taxon>
        <taxon>Micrococcaceae</taxon>
        <taxon>Glutamicibacter</taxon>
    </lineage>
</organism>
<feature type="transmembrane region" description="Helical" evidence="2">
    <location>
        <begin position="20"/>
        <end position="42"/>
    </location>
</feature>
<keyword evidence="2" id="KW-1133">Transmembrane helix</keyword>
<keyword evidence="2" id="KW-0472">Membrane</keyword>
<keyword evidence="2" id="KW-0812">Transmembrane</keyword>
<dbReference type="KEGG" id="gey:QMQ05_15955"/>
<evidence type="ECO:0008006" key="5">
    <source>
        <dbReference type="Google" id="ProtNLM"/>
    </source>
</evidence>
<evidence type="ECO:0000313" key="3">
    <source>
        <dbReference type="EMBL" id="XAO45806.1"/>
    </source>
</evidence>
<proteinExistence type="predicted"/>
<feature type="region of interest" description="Disordered" evidence="1">
    <location>
        <begin position="55"/>
        <end position="74"/>
    </location>
</feature>
<evidence type="ECO:0000313" key="4">
    <source>
        <dbReference type="Proteomes" id="UP001486888"/>
    </source>
</evidence>
<dbReference type="EMBL" id="CP125942">
    <property type="protein sequence ID" value="XAO45806.1"/>
    <property type="molecule type" value="Genomic_DNA"/>
</dbReference>
<accession>A0AAU6WCW1</accession>
<dbReference type="AlphaFoldDB" id="A0AAU6WCW1"/>